<dbReference type="AlphaFoldDB" id="A0A3L9M104"/>
<proteinExistence type="predicted"/>
<evidence type="ECO:0000313" key="1">
    <source>
        <dbReference type="EMBL" id="RLZ06665.1"/>
    </source>
</evidence>
<sequence length="140" mass="16300">MKNIKFLLTIPSFFVLIACPSHHFFEYKYIGNSMNSKFSIDNKILNIGFLNQFIEEKEKGLVVIANKKIENDILEINSSKFGVINKTLPINGLYQYNKDSIVVFVNKFKSKNESKILEDLKNDTIIVKFKNGENYYFVKE</sequence>
<evidence type="ECO:0008006" key="3">
    <source>
        <dbReference type="Google" id="ProtNLM"/>
    </source>
</evidence>
<reference evidence="1 2" key="1">
    <citation type="submission" date="2018-10" db="EMBL/GenBank/DDBJ databases">
        <authorList>
            <person name="Chen X."/>
        </authorList>
    </citation>
    <scope>NUCLEOTIDE SEQUENCE [LARGE SCALE GENOMIC DNA]</scope>
    <source>
        <strain evidence="1 2">YIM 102668</strain>
    </source>
</reference>
<organism evidence="1 2">
    <name type="scientific">Faecalibacter macacae</name>
    <dbReference type="NCBI Taxonomy" id="1859289"/>
    <lineage>
        <taxon>Bacteria</taxon>
        <taxon>Pseudomonadati</taxon>
        <taxon>Bacteroidota</taxon>
        <taxon>Flavobacteriia</taxon>
        <taxon>Flavobacteriales</taxon>
        <taxon>Weeksellaceae</taxon>
        <taxon>Faecalibacter</taxon>
    </lineage>
</organism>
<evidence type="ECO:0000313" key="2">
    <source>
        <dbReference type="Proteomes" id="UP000275348"/>
    </source>
</evidence>
<protein>
    <recommendedName>
        <fullName evidence="3">Lipoprotein</fullName>
    </recommendedName>
</protein>
<comment type="caution">
    <text evidence="1">The sequence shown here is derived from an EMBL/GenBank/DDBJ whole genome shotgun (WGS) entry which is preliminary data.</text>
</comment>
<gene>
    <name evidence="1" type="ORF">EAH69_12715</name>
</gene>
<keyword evidence="2" id="KW-1185">Reference proteome</keyword>
<name>A0A3L9M104_9FLAO</name>
<dbReference type="PROSITE" id="PS51257">
    <property type="entry name" value="PROKAR_LIPOPROTEIN"/>
    <property type="match status" value="1"/>
</dbReference>
<dbReference type="RefSeq" id="WP_121935589.1">
    <property type="nucleotide sequence ID" value="NZ_RDOJ01000023.1"/>
</dbReference>
<accession>A0A3L9M104</accession>
<dbReference type="EMBL" id="RDOJ01000023">
    <property type="protein sequence ID" value="RLZ06665.1"/>
    <property type="molecule type" value="Genomic_DNA"/>
</dbReference>
<dbReference type="Proteomes" id="UP000275348">
    <property type="component" value="Unassembled WGS sequence"/>
</dbReference>